<organism evidence="1 2">
    <name type="scientific">Eragrostis curvula</name>
    <name type="common">weeping love grass</name>
    <dbReference type="NCBI Taxonomy" id="38414"/>
    <lineage>
        <taxon>Eukaryota</taxon>
        <taxon>Viridiplantae</taxon>
        <taxon>Streptophyta</taxon>
        <taxon>Embryophyta</taxon>
        <taxon>Tracheophyta</taxon>
        <taxon>Spermatophyta</taxon>
        <taxon>Magnoliopsida</taxon>
        <taxon>Liliopsida</taxon>
        <taxon>Poales</taxon>
        <taxon>Poaceae</taxon>
        <taxon>PACMAD clade</taxon>
        <taxon>Chloridoideae</taxon>
        <taxon>Eragrostideae</taxon>
        <taxon>Eragrostidinae</taxon>
        <taxon>Eragrostis</taxon>
    </lineage>
</organism>
<evidence type="ECO:0000313" key="1">
    <source>
        <dbReference type="EMBL" id="TVU29819.1"/>
    </source>
</evidence>
<dbReference type="AlphaFoldDB" id="A0A5J9V118"/>
<dbReference type="Proteomes" id="UP000324897">
    <property type="component" value="Chromosome 1"/>
</dbReference>
<proteinExistence type="predicted"/>
<comment type="caution">
    <text evidence="1">The sequence shown here is derived from an EMBL/GenBank/DDBJ whole genome shotgun (WGS) entry which is preliminary data.</text>
</comment>
<dbReference type="Gramene" id="TVU29819">
    <property type="protein sequence ID" value="TVU29819"/>
    <property type="gene ID" value="EJB05_21406"/>
</dbReference>
<accession>A0A5J9V118</accession>
<keyword evidence="2" id="KW-1185">Reference proteome</keyword>
<evidence type="ECO:0000313" key="2">
    <source>
        <dbReference type="Proteomes" id="UP000324897"/>
    </source>
</evidence>
<reference evidence="1 2" key="1">
    <citation type="journal article" date="2019" name="Sci. Rep.">
        <title>A high-quality genome of Eragrostis curvula grass provides insights into Poaceae evolution and supports new strategies to enhance forage quality.</title>
        <authorList>
            <person name="Carballo J."/>
            <person name="Santos B.A.C.M."/>
            <person name="Zappacosta D."/>
            <person name="Garbus I."/>
            <person name="Selva J.P."/>
            <person name="Gallo C.A."/>
            <person name="Diaz A."/>
            <person name="Albertini E."/>
            <person name="Caccamo M."/>
            <person name="Echenique V."/>
        </authorList>
    </citation>
    <scope>NUCLEOTIDE SEQUENCE [LARGE SCALE GENOMIC DNA]</scope>
    <source>
        <strain evidence="2">cv. Victoria</strain>
        <tissue evidence="1">Leaf</tissue>
    </source>
</reference>
<name>A0A5J9V118_9POAL</name>
<gene>
    <name evidence="1" type="ORF">EJB05_21406</name>
</gene>
<protein>
    <submittedName>
        <fullName evidence="1">Uncharacterized protein</fullName>
    </submittedName>
</protein>
<sequence>MSEAAGMLQFRLQLRQPFYNLAIPAPTPAAVAAPTSDDDEIIQDGHNVFDEMPARWRAEDEITSEQMTNEPTEEILATRVPGYERLFFPEFFPHARSGARH</sequence>
<dbReference type="EMBL" id="RWGY01000011">
    <property type="protein sequence ID" value="TVU29819.1"/>
    <property type="molecule type" value="Genomic_DNA"/>
</dbReference>